<feature type="compositionally biased region" description="Basic and acidic residues" evidence="1">
    <location>
        <begin position="16"/>
        <end position="33"/>
    </location>
</feature>
<comment type="caution">
    <text evidence="3">The sequence shown here is derived from an EMBL/GenBank/DDBJ whole genome shotgun (WGS) entry which is preliminary data.</text>
</comment>
<dbReference type="Proteomes" id="UP000613580">
    <property type="component" value="Unassembled WGS sequence"/>
</dbReference>
<organism evidence="3 4">
    <name type="scientific">Mycena chlorophos</name>
    <name type="common">Agaric fungus</name>
    <name type="synonym">Agaricus chlorophos</name>
    <dbReference type="NCBI Taxonomy" id="658473"/>
    <lineage>
        <taxon>Eukaryota</taxon>
        <taxon>Fungi</taxon>
        <taxon>Dikarya</taxon>
        <taxon>Basidiomycota</taxon>
        <taxon>Agaricomycotina</taxon>
        <taxon>Agaricomycetes</taxon>
        <taxon>Agaricomycetidae</taxon>
        <taxon>Agaricales</taxon>
        <taxon>Marasmiineae</taxon>
        <taxon>Mycenaceae</taxon>
        <taxon>Mycena</taxon>
    </lineage>
</organism>
<dbReference type="EMBL" id="JACAZE010000024">
    <property type="protein sequence ID" value="KAF7291718.1"/>
    <property type="molecule type" value="Genomic_DNA"/>
</dbReference>
<feature type="compositionally biased region" description="Polar residues" evidence="1">
    <location>
        <begin position="423"/>
        <end position="437"/>
    </location>
</feature>
<feature type="compositionally biased region" description="Basic and acidic residues" evidence="1">
    <location>
        <begin position="382"/>
        <end position="395"/>
    </location>
</feature>
<protein>
    <recommendedName>
        <fullName evidence="2">KOW domain-containing protein</fullName>
    </recommendedName>
</protein>
<keyword evidence="4" id="KW-1185">Reference proteome</keyword>
<evidence type="ECO:0000313" key="4">
    <source>
        <dbReference type="Proteomes" id="UP000613580"/>
    </source>
</evidence>
<feature type="region of interest" description="Disordered" evidence="1">
    <location>
        <begin position="16"/>
        <end position="51"/>
    </location>
</feature>
<name>A0A8H6S2X5_MYCCL</name>
<feature type="domain" description="KOW" evidence="2">
    <location>
        <begin position="257"/>
        <end position="284"/>
    </location>
</feature>
<dbReference type="SMART" id="SM00739">
    <property type="entry name" value="KOW"/>
    <property type="match status" value="2"/>
</dbReference>
<evidence type="ECO:0000313" key="3">
    <source>
        <dbReference type="EMBL" id="KAF7291718.1"/>
    </source>
</evidence>
<evidence type="ECO:0000256" key="1">
    <source>
        <dbReference type="SAM" id="MobiDB-lite"/>
    </source>
</evidence>
<dbReference type="InterPro" id="IPR005824">
    <property type="entry name" value="KOW"/>
</dbReference>
<sequence>MNWHPPRIAIDELVCREDRHPPARPRPDLREASQRPIKPRSSTPPSPLPMARLSPAPIYGYEPPSTLPVYSWVRLRETDEESGIRAGQLALVVSSDTLITIVPRARLQPGGSPSSSSSSQSHETLAELRVEDGMDLASMVKIASQPGPEDLHRWEQLATETNAKWLQAAYCRDQGAAFVPGCRVALPAGFAGRRRSGFIAEISTDGRAKVRVAIKGAALDPQHPSFVQLLQAPTHEDDVVVFEMSALRRHLFSGIPDVSVGDRAYVVLGAEKGRLGHVVSKESGEDPLVTVALDENRQICVPMRCMIRHFMERDVVKIVHGYHAGEVGTVIRTFPLVETSRKGGLEQLHSALEVFPLNAGEQAGSKGYEIRRVLTQHVVLWDGRETPRPPRKPSEPTKNCPSPTGYSRVLAQRVALWDEDANSARSPGSTYAPSSASDSERMSPLMNRSPPPAVATGPIGNDEGKWLCIPKLAGKRIDVVIMPIRHGRVTNVQADAVHRSGFIELEYPLNEASLKVPLNVYVDGLQKRIRLAPKWLAPMRSALTLPIPPNKDVSIAQAAKGRVVIIGEDVRGNRSQLGEYANIVSGGANDVVLVQFEREWYDPVVQAYYHLQSLCRATNVDGKQTKATRFY</sequence>
<feature type="region of interest" description="Disordered" evidence="1">
    <location>
        <begin position="421"/>
        <end position="457"/>
    </location>
</feature>
<accession>A0A8H6S2X5</accession>
<feature type="domain" description="KOW" evidence="2">
    <location>
        <begin position="309"/>
        <end position="336"/>
    </location>
</feature>
<feature type="compositionally biased region" description="Polar residues" evidence="1">
    <location>
        <begin position="396"/>
        <end position="405"/>
    </location>
</feature>
<dbReference type="OrthoDB" id="3014159at2759"/>
<evidence type="ECO:0000259" key="2">
    <source>
        <dbReference type="SMART" id="SM00739"/>
    </source>
</evidence>
<proteinExistence type="predicted"/>
<gene>
    <name evidence="3" type="ORF">HMN09_01263400</name>
</gene>
<feature type="region of interest" description="Disordered" evidence="1">
    <location>
        <begin position="382"/>
        <end position="405"/>
    </location>
</feature>
<dbReference type="AlphaFoldDB" id="A0A8H6S2X5"/>
<reference evidence="3" key="1">
    <citation type="submission" date="2020-05" db="EMBL/GenBank/DDBJ databases">
        <title>Mycena genomes resolve the evolution of fungal bioluminescence.</title>
        <authorList>
            <person name="Tsai I.J."/>
        </authorList>
    </citation>
    <scope>NUCLEOTIDE SEQUENCE</scope>
    <source>
        <strain evidence="3">110903Hualien_Pintung</strain>
    </source>
</reference>